<dbReference type="InterPro" id="IPR006202">
    <property type="entry name" value="Neur_chan_lig-bd"/>
</dbReference>
<dbReference type="Pfam" id="PF02931">
    <property type="entry name" value="Neur_chan_LBD"/>
    <property type="match status" value="1"/>
</dbReference>
<evidence type="ECO:0000313" key="3">
    <source>
        <dbReference type="Proteomes" id="UP000735302"/>
    </source>
</evidence>
<dbReference type="SUPFAM" id="SSF63712">
    <property type="entry name" value="Nicotinic receptor ligand binding domain-like"/>
    <property type="match status" value="1"/>
</dbReference>
<protein>
    <recommendedName>
        <fullName evidence="1">Neurotransmitter-gated ion-channel ligand-binding domain-containing protein</fullName>
    </recommendedName>
</protein>
<sequence>MFLNALLEDYDSTVTPTFDKPYPTSVNVSLYINNIDAVNEQTMDFTVNLFVTQTWLDDRLNFHGLIDATYLELDSKLIKRFWVPDLYFVNEKAANVHDVTVPNTLLHLYSDGTVLYKMRSVRKAKNV</sequence>
<reference evidence="2 3" key="1">
    <citation type="journal article" date="2021" name="Elife">
        <title>Chloroplast acquisition without the gene transfer in kleptoplastic sea slugs, Plakobranchus ocellatus.</title>
        <authorList>
            <person name="Maeda T."/>
            <person name="Takahashi S."/>
            <person name="Yoshida T."/>
            <person name="Shimamura S."/>
            <person name="Takaki Y."/>
            <person name="Nagai Y."/>
            <person name="Toyoda A."/>
            <person name="Suzuki Y."/>
            <person name="Arimoto A."/>
            <person name="Ishii H."/>
            <person name="Satoh N."/>
            <person name="Nishiyama T."/>
            <person name="Hasebe M."/>
            <person name="Maruyama T."/>
            <person name="Minagawa J."/>
            <person name="Obokata J."/>
            <person name="Shigenobu S."/>
        </authorList>
    </citation>
    <scope>NUCLEOTIDE SEQUENCE [LARGE SCALE GENOMIC DNA]</scope>
</reference>
<dbReference type="InterPro" id="IPR036734">
    <property type="entry name" value="Neur_chan_lig-bd_sf"/>
</dbReference>
<dbReference type="GO" id="GO:0005230">
    <property type="term" value="F:extracellular ligand-gated monoatomic ion channel activity"/>
    <property type="evidence" value="ECO:0007669"/>
    <property type="project" value="InterPro"/>
</dbReference>
<feature type="domain" description="Neurotransmitter-gated ion-channel ligand-binding" evidence="1">
    <location>
        <begin position="3"/>
        <end position="122"/>
    </location>
</feature>
<gene>
    <name evidence="2" type="ORF">PoB_001054200</name>
</gene>
<comment type="caution">
    <text evidence="2">The sequence shown here is derived from an EMBL/GenBank/DDBJ whole genome shotgun (WGS) entry which is preliminary data.</text>
</comment>
<accession>A0AAV3YPI2</accession>
<dbReference type="AlphaFoldDB" id="A0AAV3YPI2"/>
<dbReference type="Proteomes" id="UP000735302">
    <property type="component" value="Unassembled WGS sequence"/>
</dbReference>
<keyword evidence="3" id="KW-1185">Reference proteome</keyword>
<organism evidence="2 3">
    <name type="scientific">Plakobranchus ocellatus</name>
    <dbReference type="NCBI Taxonomy" id="259542"/>
    <lineage>
        <taxon>Eukaryota</taxon>
        <taxon>Metazoa</taxon>
        <taxon>Spiralia</taxon>
        <taxon>Lophotrochozoa</taxon>
        <taxon>Mollusca</taxon>
        <taxon>Gastropoda</taxon>
        <taxon>Heterobranchia</taxon>
        <taxon>Euthyneura</taxon>
        <taxon>Panpulmonata</taxon>
        <taxon>Sacoglossa</taxon>
        <taxon>Placobranchoidea</taxon>
        <taxon>Plakobranchidae</taxon>
        <taxon>Plakobranchus</taxon>
    </lineage>
</organism>
<dbReference type="GO" id="GO:0004888">
    <property type="term" value="F:transmembrane signaling receptor activity"/>
    <property type="evidence" value="ECO:0007669"/>
    <property type="project" value="InterPro"/>
</dbReference>
<name>A0AAV3YPI2_9GAST</name>
<proteinExistence type="predicted"/>
<evidence type="ECO:0000259" key="1">
    <source>
        <dbReference type="Pfam" id="PF02931"/>
    </source>
</evidence>
<dbReference type="EMBL" id="BLXT01001274">
    <property type="protein sequence ID" value="GFN84036.1"/>
    <property type="molecule type" value="Genomic_DNA"/>
</dbReference>
<dbReference type="Gene3D" id="2.70.170.10">
    <property type="entry name" value="Neurotransmitter-gated ion-channel ligand-binding domain"/>
    <property type="match status" value="1"/>
</dbReference>
<dbReference type="GO" id="GO:0016020">
    <property type="term" value="C:membrane"/>
    <property type="evidence" value="ECO:0007669"/>
    <property type="project" value="InterPro"/>
</dbReference>
<dbReference type="PANTHER" id="PTHR18945">
    <property type="entry name" value="NEUROTRANSMITTER GATED ION CHANNEL"/>
    <property type="match status" value="1"/>
</dbReference>
<dbReference type="InterPro" id="IPR006201">
    <property type="entry name" value="Neur_channel"/>
</dbReference>
<evidence type="ECO:0000313" key="2">
    <source>
        <dbReference type="EMBL" id="GFN84036.1"/>
    </source>
</evidence>